<keyword evidence="1" id="KW-0472">Membrane</keyword>
<dbReference type="EMBL" id="GL379787">
    <property type="protein sequence ID" value="EGT30765.1"/>
    <property type="molecule type" value="Genomic_DNA"/>
</dbReference>
<feature type="transmembrane region" description="Helical" evidence="1">
    <location>
        <begin position="7"/>
        <end position="24"/>
    </location>
</feature>
<keyword evidence="3" id="KW-1185">Reference proteome</keyword>
<dbReference type="Pfam" id="PF10318">
    <property type="entry name" value="7TM_GPCR_Srh"/>
    <property type="match status" value="1"/>
</dbReference>
<reference evidence="3" key="1">
    <citation type="submission" date="2011-07" db="EMBL/GenBank/DDBJ databases">
        <authorList>
            <consortium name="Caenorhabditis brenneri Sequencing and Analysis Consortium"/>
            <person name="Wilson R.K."/>
        </authorList>
    </citation>
    <scope>NUCLEOTIDE SEQUENCE [LARGE SCALE GENOMIC DNA]</scope>
    <source>
        <strain evidence="3">PB2801</strain>
    </source>
</reference>
<keyword evidence="1" id="KW-0812">Transmembrane</keyword>
<sequence length="88" mass="9984">MAIKVSLDVPIAYVFISVLFKIYNQAANNMVFVIFSFNGVSSTIVMIWIHKPYRDYCFKLLRIGEFSRTAQTRVNSQGTTMSVAPNVI</sequence>
<dbReference type="AlphaFoldDB" id="G0M9D8"/>
<dbReference type="Proteomes" id="UP000008068">
    <property type="component" value="Unassembled WGS sequence"/>
</dbReference>
<evidence type="ECO:0000313" key="3">
    <source>
        <dbReference type="Proteomes" id="UP000008068"/>
    </source>
</evidence>
<name>G0M9D8_CAEBE</name>
<dbReference type="InterPro" id="IPR019422">
    <property type="entry name" value="7TM_GPCR_serpentine_rcpt_Srh"/>
</dbReference>
<feature type="transmembrane region" description="Helical" evidence="1">
    <location>
        <begin position="30"/>
        <end position="49"/>
    </location>
</feature>
<accession>G0M9D8</accession>
<dbReference type="eggNOG" id="ENOG502SY7B">
    <property type="taxonomic scope" value="Eukaryota"/>
</dbReference>
<evidence type="ECO:0000313" key="2">
    <source>
        <dbReference type="EMBL" id="EGT30765.1"/>
    </source>
</evidence>
<dbReference type="HOGENOM" id="CLU_2471038_0_0_1"/>
<organism evidence="3">
    <name type="scientific">Caenorhabditis brenneri</name>
    <name type="common">Nematode worm</name>
    <dbReference type="NCBI Taxonomy" id="135651"/>
    <lineage>
        <taxon>Eukaryota</taxon>
        <taxon>Metazoa</taxon>
        <taxon>Ecdysozoa</taxon>
        <taxon>Nematoda</taxon>
        <taxon>Chromadorea</taxon>
        <taxon>Rhabditida</taxon>
        <taxon>Rhabditina</taxon>
        <taxon>Rhabditomorpha</taxon>
        <taxon>Rhabditoidea</taxon>
        <taxon>Rhabditidae</taxon>
        <taxon>Peloderinae</taxon>
        <taxon>Caenorhabditis</taxon>
    </lineage>
</organism>
<gene>
    <name evidence="2" type="ORF">CAEBREN_29754</name>
</gene>
<dbReference type="InParanoid" id="G0M9D8"/>
<keyword evidence="1" id="KW-1133">Transmembrane helix</keyword>
<protein>
    <submittedName>
        <fullName evidence="2">Uncharacterized protein</fullName>
    </submittedName>
</protein>
<evidence type="ECO:0000256" key="1">
    <source>
        <dbReference type="SAM" id="Phobius"/>
    </source>
</evidence>
<proteinExistence type="predicted"/>